<dbReference type="InterPro" id="IPR052394">
    <property type="entry name" value="LRR-containing"/>
</dbReference>
<dbReference type="PANTHER" id="PTHR24114">
    <property type="entry name" value="LEUCINE RICH REPEAT FAMILY PROTEIN"/>
    <property type="match status" value="1"/>
</dbReference>
<dbReference type="PROSITE" id="PS50222">
    <property type="entry name" value="EF_HAND_2"/>
    <property type="match status" value="2"/>
</dbReference>
<dbReference type="InterPro" id="IPR001611">
    <property type="entry name" value="Leu-rich_rpt"/>
</dbReference>
<name>A0A813UTT7_9BILA</name>
<feature type="domain" description="EF-hand" evidence="2">
    <location>
        <begin position="418"/>
        <end position="453"/>
    </location>
</feature>
<dbReference type="PROSITE" id="PS00018">
    <property type="entry name" value="EF_HAND_1"/>
    <property type="match status" value="1"/>
</dbReference>
<accession>A0A813UTT7</accession>
<dbReference type="Proteomes" id="UP000663879">
    <property type="component" value="Unassembled WGS sequence"/>
</dbReference>
<dbReference type="AlphaFoldDB" id="A0A813UTT7"/>
<organism evidence="3 4">
    <name type="scientific">Brachionus calyciflorus</name>
    <dbReference type="NCBI Taxonomy" id="104777"/>
    <lineage>
        <taxon>Eukaryota</taxon>
        <taxon>Metazoa</taxon>
        <taxon>Spiralia</taxon>
        <taxon>Gnathifera</taxon>
        <taxon>Rotifera</taxon>
        <taxon>Eurotatoria</taxon>
        <taxon>Monogononta</taxon>
        <taxon>Pseudotrocha</taxon>
        <taxon>Ploima</taxon>
        <taxon>Brachionidae</taxon>
        <taxon>Brachionus</taxon>
    </lineage>
</organism>
<protein>
    <recommendedName>
        <fullName evidence="2">EF-hand domain-containing protein</fullName>
    </recommendedName>
</protein>
<gene>
    <name evidence="3" type="ORF">OXX778_LOCUS7994</name>
</gene>
<dbReference type="InterPro" id="IPR002048">
    <property type="entry name" value="EF_hand_dom"/>
</dbReference>
<dbReference type="EMBL" id="CAJNOC010001065">
    <property type="protein sequence ID" value="CAF0831592.1"/>
    <property type="molecule type" value="Genomic_DNA"/>
</dbReference>
<dbReference type="InterPro" id="IPR011992">
    <property type="entry name" value="EF-hand-dom_pair"/>
</dbReference>
<feature type="domain" description="EF-hand" evidence="2">
    <location>
        <begin position="454"/>
        <end position="489"/>
    </location>
</feature>
<dbReference type="PANTHER" id="PTHR24114:SF2">
    <property type="entry name" value="F-BOX DOMAIN-CONTAINING PROTEIN-RELATED"/>
    <property type="match status" value="1"/>
</dbReference>
<reference evidence="3" key="1">
    <citation type="submission" date="2021-02" db="EMBL/GenBank/DDBJ databases">
        <authorList>
            <person name="Nowell W R."/>
        </authorList>
    </citation>
    <scope>NUCLEOTIDE SEQUENCE</scope>
    <source>
        <strain evidence="3">Ploen Becks lab</strain>
    </source>
</reference>
<dbReference type="OrthoDB" id="120976at2759"/>
<dbReference type="InterPro" id="IPR018247">
    <property type="entry name" value="EF_Hand_1_Ca_BS"/>
</dbReference>
<dbReference type="GO" id="GO:0005509">
    <property type="term" value="F:calcium ion binding"/>
    <property type="evidence" value="ECO:0007669"/>
    <property type="project" value="InterPro"/>
</dbReference>
<dbReference type="SMART" id="SM00054">
    <property type="entry name" value="EFh"/>
    <property type="match status" value="2"/>
</dbReference>
<dbReference type="Pfam" id="PF13516">
    <property type="entry name" value="LRR_6"/>
    <property type="match status" value="8"/>
</dbReference>
<keyword evidence="4" id="KW-1185">Reference proteome</keyword>
<evidence type="ECO:0000313" key="3">
    <source>
        <dbReference type="EMBL" id="CAF0831592.1"/>
    </source>
</evidence>
<dbReference type="Gene3D" id="1.10.238.10">
    <property type="entry name" value="EF-hand"/>
    <property type="match status" value="1"/>
</dbReference>
<dbReference type="SUPFAM" id="SSF47473">
    <property type="entry name" value="EF-hand"/>
    <property type="match status" value="1"/>
</dbReference>
<dbReference type="SMART" id="SM00368">
    <property type="entry name" value="LRR_RI"/>
    <property type="match status" value="6"/>
</dbReference>
<dbReference type="SUPFAM" id="SSF52047">
    <property type="entry name" value="RNI-like"/>
    <property type="match status" value="1"/>
</dbReference>
<dbReference type="Pfam" id="PF13499">
    <property type="entry name" value="EF-hand_7"/>
    <property type="match status" value="1"/>
</dbReference>
<sequence length="492" mass="54775">MQTSNKNPSIEAIQSKRASFIENIYNKNLRPINDTIATQQNESQNFSSSDTILKRENTQQSLESFNYDLDSDSSNIFTDNSISEYESLCHSLQIVPCSIILKSLPTTAVCLSNYGLNSTGTLALTYALKNNITVTKLDLSGNEIGAYGLKHLSVLLEENISITELSLSRNYVGSNGVKFLVDIFKKNRYLKIVDISSNDFNDDDGVLLVESLEDNSMTHLNLSHNKFAERSGISIGKWLADNGNLLELNLSWNHFRKKGAVAICKGIWDNNHLKKINLAWNGFGNEGAEMLGKALAHNVILEELDLRCNRIGPAAFASLATCFRDNNSLKKLIIGKNNITTEALEAVLKLFTTLSPLSLEFLDVSDMTLKPSINQSIQAVQEIHTEFKCLHGFLNFGEKKTYNPSEAAIMYIQEYCQKNNISLMDLFAKLDTDGSMSVSYDEFKEGLKQSGIPITPAQIDALIAYLDRDGDGEIDFSELVIGEEQVRKSKEN</sequence>
<evidence type="ECO:0000259" key="2">
    <source>
        <dbReference type="PROSITE" id="PS50222"/>
    </source>
</evidence>
<evidence type="ECO:0000313" key="4">
    <source>
        <dbReference type="Proteomes" id="UP000663879"/>
    </source>
</evidence>
<proteinExistence type="predicted"/>
<dbReference type="Gene3D" id="3.80.10.10">
    <property type="entry name" value="Ribonuclease Inhibitor"/>
    <property type="match status" value="2"/>
</dbReference>
<comment type="caution">
    <text evidence="3">The sequence shown here is derived from an EMBL/GenBank/DDBJ whole genome shotgun (WGS) entry which is preliminary data.</text>
</comment>
<evidence type="ECO:0000256" key="1">
    <source>
        <dbReference type="ARBA" id="ARBA00022837"/>
    </source>
</evidence>
<dbReference type="CDD" id="cd00051">
    <property type="entry name" value="EFh"/>
    <property type="match status" value="1"/>
</dbReference>
<keyword evidence="1" id="KW-0106">Calcium</keyword>
<dbReference type="InterPro" id="IPR032675">
    <property type="entry name" value="LRR_dom_sf"/>
</dbReference>